<keyword evidence="5" id="KW-0460">Magnesium</keyword>
<feature type="domain" description="Transcriptional repressor PaaX-like central Cas2-like" evidence="7">
    <location>
        <begin position="134"/>
        <end position="206"/>
    </location>
</feature>
<dbReference type="GO" id="GO:0043571">
    <property type="term" value="P:maintenance of CRISPR repeat elements"/>
    <property type="evidence" value="ECO:0007669"/>
    <property type="project" value="InterPro"/>
</dbReference>
<sequence>MKNLGSKVQGTEAIGREKETRVGRLAGTAFQILSETAMNMADFTIAFLEAGYGASAGKIDYIMSRNQRGHEIYDKAEANKKCQTLIYRLKRDGLLTEGRGVRGEKTIRLTRRGEKKRIELRKKLNYDISGYPKEITEKWFIFIFDVPEKNRSKRKWLRGALECLGYQMIQKSVWAGQAKIPREMIKDIKEKDLLECIEVFEARKLGSLQE</sequence>
<dbReference type="InterPro" id="IPR021127">
    <property type="entry name" value="CRISPR_associated_Cas2"/>
</dbReference>
<evidence type="ECO:0000256" key="2">
    <source>
        <dbReference type="ARBA" id="ARBA00022723"/>
    </source>
</evidence>
<proteinExistence type="predicted"/>
<organism evidence="8 9">
    <name type="scientific">Candidatus Harrisonbacteria bacterium CG10_big_fil_rev_8_21_14_0_10_45_28</name>
    <dbReference type="NCBI Taxonomy" id="1974586"/>
    <lineage>
        <taxon>Bacteria</taxon>
        <taxon>Candidatus Harrisoniibacteriota</taxon>
    </lineage>
</organism>
<dbReference type="Pfam" id="PF20803">
    <property type="entry name" value="PaaX_M"/>
    <property type="match status" value="1"/>
</dbReference>
<reference evidence="9" key="1">
    <citation type="submission" date="2017-09" db="EMBL/GenBank/DDBJ databases">
        <title>Depth-based differentiation of microbial function through sediment-hosted aquifers and enrichment of novel symbionts in the deep terrestrial subsurface.</title>
        <authorList>
            <person name="Probst A.J."/>
            <person name="Ladd B."/>
            <person name="Jarett J.K."/>
            <person name="Geller-Mcgrath D.E."/>
            <person name="Sieber C.M.K."/>
            <person name="Emerson J.B."/>
            <person name="Anantharaman K."/>
            <person name="Thomas B.C."/>
            <person name="Malmstrom R."/>
            <person name="Stieglmeier M."/>
            <person name="Klingl A."/>
            <person name="Woyke T."/>
            <person name="Ryan C.M."/>
            <person name="Banfield J.F."/>
        </authorList>
    </citation>
    <scope>NUCLEOTIDE SEQUENCE [LARGE SCALE GENOMIC DNA]</scope>
</reference>
<keyword evidence="6" id="KW-0051">Antiviral defense</keyword>
<evidence type="ECO:0000256" key="3">
    <source>
        <dbReference type="ARBA" id="ARBA00022759"/>
    </source>
</evidence>
<dbReference type="InterPro" id="IPR048846">
    <property type="entry name" value="PaaX-like_central"/>
</dbReference>
<dbReference type="Gene3D" id="3.30.70.2650">
    <property type="match status" value="1"/>
</dbReference>
<keyword evidence="1" id="KW-0540">Nuclease</keyword>
<dbReference type="AlphaFoldDB" id="A0A2H0UM94"/>
<evidence type="ECO:0000256" key="1">
    <source>
        <dbReference type="ARBA" id="ARBA00022722"/>
    </source>
</evidence>
<accession>A0A2H0UM94</accession>
<name>A0A2H0UM94_9BACT</name>
<dbReference type="Proteomes" id="UP000230903">
    <property type="component" value="Unassembled WGS sequence"/>
</dbReference>
<dbReference type="GO" id="GO:0004521">
    <property type="term" value="F:RNA endonuclease activity"/>
    <property type="evidence" value="ECO:0007669"/>
    <property type="project" value="InterPro"/>
</dbReference>
<keyword evidence="4" id="KW-0378">Hydrolase</keyword>
<keyword evidence="3 8" id="KW-0255">Endonuclease</keyword>
<evidence type="ECO:0000313" key="9">
    <source>
        <dbReference type="Proteomes" id="UP000230903"/>
    </source>
</evidence>
<dbReference type="EMBL" id="PFBC01000065">
    <property type="protein sequence ID" value="PIR87520.1"/>
    <property type="molecule type" value="Genomic_DNA"/>
</dbReference>
<keyword evidence="2" id="KW-0479">Metal-binding</keyword>
<protein>
    <submittedName>
        <fullName evidence="8">CRISPR-associated endonuclease Cas2</fullName>
    </submittedName>
</protein>
<evidence type="ECO:0000313" key="8">
    <source>
        <dbReference type="EMBL" id="PIR87520.1"/>
    </source>
</evidence>
<comment type="caution">
    <text evidence="8">The sequence shown here is derived from an EMBL/GenBank/DDBJ whole genome shotgun (WGS) entry which is preliminary data.</text>
</comment>
<evidence type="ECO:0000256" key="4">
    <source>
        <dbReference type="ARBA" id="ARBA00022801"/>
    </source>
</evidence>
<dbReference type="NCBIfam" id="TIGR01573">
    <property type="entry name" value="cas2"/>
    <property type="match status" value="1"/>
</dbReference>
<gene>
    <name evidence="8" type="primary">cas2</name>
    <name evidence="8" type="ORF">COU10_04210</name>
</gene>
<evidence type="ECO:0000259" key="7">
    <source>
        <dbReference type="Pfam" id="PF20803"/>
    </source>
</evidence>
<evidence type="ECO:0000256" key="6">
    <source>
        <dbReference type="ARBA" id="ARBA00023118"/>
    </source>
</evidence>
<evidence type="ECO:0000256" key="5">
    <source>
        <dbReference type="ARBA" id="ARBA00022842"/>
    </source>
</evidence>